<dbReference type="AlphaFoldDB" id="A0A072V7H8"/>
<dbReference type="EMBL" id="CM001218">
    <property type="protein sequence ID" value="KEH37591.1"/>
    <property type="molecule type" value="Genomic_DNA"/>
</dbReference>
<dbReference type="EnsemblPlants" id="KEH37591">
    <property type="protein sequence ID" value="KEH37591"/>
    <property type="gene ID" value="MTR_2g042085"/>
</dbReference>
<reference evidence="2" key="3">
    <citation type="submission" date="2015-04" db="UniProtKB">
        <authorList>
            <consortium name="EnsemblPlants"/>
        </authorList>
    </citation>
    <scope>IDENTIFICATION</scope>
    <source>
        <strain evidence="2">cv. Jemalong A17</strain>
    </source>
</reference>
<reference evidence="1 3" key="1">
    <citation type="journal article" date="2011" name="Nature">
        <title>The Medicago genome provides insight into the evolution of rhizobial symbioses.</title>
        <authorList>
            <person name="Young N.D."/>
            <person name="Debelle F."/>
            <person name="Oldroyd G.E."/>
            <person name="Geurts R."/>
            <person name="Cannon S.B."/>
            <person name="Udvardi M.K."/>
            <person name="Benedito V.A."/>
            <person name="Mayer K.F."/>
            <person name="Gouzy J."/>
            <person name="Schoof H."/>
            <person name="Van de Peer Y."/>
            <person name="Proost S."/>
            <person name="Cook D.R."/>
            <person name="Meyers B.C."/>
            <person name="Spannagl M."/>
            <person name="Cheung F."/>
            <person name="De Mita S."/>
            <person name="Krishnakumar V."/>
            <person name="Gundlach H."/>
            <person name="Zhou S."/>
            <person name="Mudge J."/>
            <person name="Bharti A.K."/>
            <person name="Murray J.D."/>
            <person name="Naoumkina M.A."/>
            <person name="Rosen B."/>
            <person name="Silverstein K.A."/>
            <person name="Tang H."/>
            <person name="Rombauts S."/>
            <person name="Zhao P.X."/>
            <person name="Zhou P."/>
            <person name="Barbe V."/>
            <person name="Bardou P."/>
            <person name="Bechner M."/>
            <person name="Bellec A."/>
            <person name="Berger A."/>
            <person name="Berges H."/>
            <person name="Bidwell S."/>
            <person name="Bisseling T."/>
            <person name="Choisne N."/>
            <person name="Couloux A."/>
            <person name="Denny R."/>
            <person name="Deshpande S."/>
            <person name="Dai X."/>
            <person name="Doyle J.J."/>
            <person name="Dudez A.M."/>
            <person name="Farmer A.D."/>
            <person name="Fouteau S."/>
            <person name="Franken C."/>
            <person name="Gibelin C."/>
            <person name="Gish J."/>
            <person name="Goldstein S."/>
            <person name="Gonzalez A.J."/>
            <person name="Green P.J."/>
            <person name="Hallab A."/>
            <person name="Hartog M."/>
            <person name="Hua A."/>
            <person name="Humphray S.J."/>
            <person name="Jeong D.H."/>
            <person name="Jing Y."/>
            <person name="Jocker A."/>
            <person name="Kenton S.M."/>
            <person name="Kim D.J."/>
            <person name="Klee K."/>
            <person name="Lai H."/>
            <person name="Lang C."/>
            <person name="Lin S."/>
            <person name="Macmil S.L."/>
            <person name="Magdelenat G."/>
            <person name="Matthews L."/>
            <person name="McCorrison J."/>
            <person name="Monaghan E.L."/>
            <person name="Mun J.H."/>
            <person name="Najar F.Z."/>
            <person name="Nicholson C."/>
            <person name="Noirot C."/>
            <person name="O'Bleness M."/>
            <person name="Paule C.R."/>
            <person name="Poulain J."/>
            <person name="Prion F."/>
            <person name="Qin B."/>
            <person name="Qu C."/>
            <person name="Retzel E.F."/>
            <person name="Riddle C."/>
            <person name="Sallet E."/>
            <person name="Samain S."/>
            <person name="Samson N."/>
            <person name="Sanders I."/>
            <person name="Saurat O."/>
            <person name="Scarpelli C."/>
            <person name="Schiex T."/>
            <person name="Segurens B."/>
            <person name="Severin A.J."/>
            <person name="Sherrier D.J."/>
            <person name="Shi R."/>
            <person name="Sims S."/>
            <person name="Singer S.R."/>
            <person name="Sinharoy S."/>
            <person name="Sterck L."/>
            <person name="Viollet A."/>
            <person name="Wang B.B."/>
            <person name="Wang K."/>
            <person name="Wang M."/>
            <person name="Wang X."/>
            <person name="Warfsmann J."/>
            <person name="Weissenbach J."/>
            <person name="White D.D."/>
            <person name="White J.D."/>
            <person name="Wiley G.B."/>
            <person name="Wincker P."/>
            <person name="Xing Y."/>
            <person name="Yang L."/>
            <person name="Yao Z."/>
            <person name="Ying F."/>
            <person name="Zhai J."/>
            <person name="Zhou L."/>
            <person name="Zuber A."/>
            <person name="Denarie J."/>
            <person name="Dixon R.A."/>
            <person name="May G.D."/>
            <person name="Schwartz D.C."/>
            <person name="Rogers J."/>
            <person name="Quetier F."/>
            <person name="Town C.D."/>
            <person name="Roe B.A."/>
        </authorList>
    </citation>
    <scope>NUCLEOTIDE SEQUENCE [LARGE SCALE GENOMIC DNA]</scope>
    <source>
        <strain evidence="1">A17</strain>
        <strain evidence="2 3">cv. Jemalong A17</strain>
    </source>
</reference>
<reference evidence="1 3" key="2">
    <citation type="journal article" date="2014" name="BMC Genomics">
        <title>An improved genome release (version Mt4.0) for the model legume Medicago truncatula.</title>
        <authorList>
            <person name="Tang H."/>
            <person name="Krishnakumar V."/>
            <person name="Bidwell S."/>
            <person name="Rosen B."/>
            <person name="Chan A."/>
            <person name="Zhou S."/>
            <person name="Gentzbittel L."/>
            <person name="Childs K.L."/>
            <person name="Yandell M."/>
            <person name="Gundlach H."/>
            <person name="Mayer K.F."/>
            <person name="Schwartz D.C."/>
            <person name="Town C.D."/>
        </authorList>
    </citation>
    <scope>GENOME REANNOTATION</scope>
    <source>
        <strain evidence="1">A17</strain>
        <strain evidence="2 3">cv. Jemalong A17</strain>
    </source>
</reference>
<proteinExistence type="predicted"/>
<evidence type="ECO:0000313" key="1">
    <source>
        <dbReference type="EMBL" id="KEH37591.1"/>
    </source>
</evidence>
<keyword evidence="3" id="KW-1185">Reference proteome</keyword>
<evidence type="ECO:0000313" key="3">
    <source>
        <dbReference type="Proteomes" id="UP000002051"/>
    </source>
</evidence>
<gene>
    <name evidence="1" type="ordered locus">MTR_2g042085</name>
</gene>
<organism evidence="1 3">
    <name type="scientific">Medicago truncatula</name>
    <name type="common">Barrel medic</name>
    <name type="synonym">Medicago tribuloides</name>
    <dbReference type="NCBI Taxonomy" id="3880"/>
    <lineage>
        <taxon>Eukaryota</taxon>
        <taxon>Viridiplantae</taxon>
        <taxon>Streptophyta</taxon>
        <taxon>Embryophyta</taxon>
        <taxon>Tracheophyta</taxon>
        <taxon>Spermatophyta</taxon>
        <taxon>Magnoliopsida</taxon>
        <taxon>eudicotyledons</taxon>
        <taxon>Gunneridae</taxon>
        <taxon>Pentapetalae</taxon>
        <taxon>rosids</taxon>
        <taxon>fabids</taxon>
        <taxon>Fabales</taxon>
        <taxon>Fabaceae</taxon>
        <taxon>Papilionoideae</taxon>
        <taxon>50 kb inversion clade</taxon>
        <taxon>NPAAA clade</taxon>
        <taxon>Hologalegina</taxon>
        <taxon>IRL clade</taxon>
        <taxon>Trifolieae</taxon>
        <taxon>Medicago</taxon>
    </lineage>
</organism>
<sequence>MIVQISFLFVKVNLLPNKLEDKWKRREIFSWTQSKGPRPFRVLKVEGDDSS</sequence>
<name>A0A072V7H8_MEDTR</name>
<dbReference type="Proteomes" id="UP000002051">
    <property type="component" value="Chromosome 2"/>
</dbReference>
<accession>A0A072V7H8</accession>
<dbReference type="HOGENOM" id="CLU_3109390_0_0_1"/>
<evidence type="ECO:0000313" key="2">
    <source>
        <dbReference type="EnsemblPlants" id="KEH37591"/>
    </source>
</evidence>
<protein>
    <submittedName>
        <fullName evidence="1 2">Uncharacterized protein</fullName>
    </submittedName>
</protein>